<sequence length="64" mass="7109">MEFELDSSLQEWARDKPLSILQLDPADRAVLRIAGLGEPFTLLLGSHPLRVNPDSKVTKNPGVR</sequence>
<reference evidence="1" key="1">
    <citation type="submission" date="2013-04" db="EMBL/GenBank/DDBJ databases">
        <authorList>
            <person name="Qu J."/>
            <person name="Murali S.C."/>
            <person name="Bandaranaike D."/>
            <person name="Bellair M."/>
            <person name="Blankenburg K."/>
            <person name="Chao H."/>
            <person name="Dinh H."/>
            <person name="Doddapaneni H."/>
            <person name="Downs B."/>
            <person name="Dugan-Rocha S."/>
            <person name="Elkadiri S."/>
            <person name="Gnanaolivu R.D."/>
            <person name="Hernandez B."/>
            <person name="Javaid M."/>
            <person name="Jayaseelan J.C."/>
            <person name="Lee S."/>
            <person name="Li M."/>
            <person name="Ming W."/>
            <person name="Munidasa M."/>
            <person name="Muniz J."/>
            <person name="Nguyen L."/>
            <person name="Ongeri F."/>
            <person name="Osuji N."/>
            <person name="Pu L.-L."/>
            <person name="Puazo M."/>
            <person name="Qu C."/>
            <person name="Quiroz J."/>
            <person name="Raj R."/>
            <person name="Weissenberger G."/>
            <person name="Xin Y."/>
            <person name="Zou X."/>
            <person name="Han Y."/>
            <person name="Richards S."/>
            <person name="Worley K."/>
            <person name="Muzny D."/>
            <person name="Gibbs R."/>
        </authorList>
    </citation>
    <scope>NUCLEOTIDE SEQUENCE</scope>
    <source>
        <strain evidence="1">Sampled in the wild</strain>
    </source>
</reference>
<dbReference type="AlphaFoldDB" id="A0A8K0K6K9"/>
<proteinExistence type="predicted"/>
<organism evidence="1 2">
    <name type="scientific">Ladona fulva</name>
    <name type="common">Scarce chaser dragonfly</name>
    <name type="synonym">Libellula fulva</name>
    <dbReference type="NCBI Taxonomy" id="123851"/>
    <lineage>
        <taxon>Eukaryota</taxon>
        <taxon>Metazoa</taxon>
        <taxon>Ecdysozoa</taxon>
        <taxon>Arthropoda</taxon>
        <taxon>Hexapoda</taxon>
        <taxon>Insecta</taxon>
        <taxon>Pterygota</taxon>
        <taxon>Palaeoptera</taxon>
        <taxon>Odonata</taxon>
        <taxon>Epiprocta</taxon>
        <taxon>Anisoptera</taxon>
        <taxon>Libelluloidea</taxon>
        <taxon>Libellulidae</taxon>
        <taxon>Ladona</taxon>
    </lineage>
</organism>
<comment type="caution">
    <text evidence="1">The sequence shown here is derived from an EMBL/GenBank/DDBJ whole genome shotgun (WGS) entry which is preliminary data.</text>
</comment>
<dbReference type="EMBL" id="KZ308380">
    <property type="protein sequence ID" value="KAG8228671.1"/>
    <property type="molecule type" value="Genomic_DNA"/>
</dbReference>
<evidence type="ECO:0000313" key="1">
    <source>
        <dbReference type="EMBL" id="KAG8228671.1"/>
    </source>
</evidence>
<gene>
    <name evidence="1" type="ORF">J437_LFUL008909</name>
</gene>
<protein>
    <submittedName>
        <fullName evidence="1">Uncharacterized protein</fullName>
    </submittedName>
</protein>
<evidence type="ECO:0000313" key="2">
    <source>
        <dbReference type="Proteomes" id="UP000792457"/>
    </source>
</evidence>
<name>A0A8K0K6K9_LADFU</name>
<dbReference type="OrthoDB" id="8029523at2759"/>
<reference evidence="1" key="2">
    <citation type="submission" date="2017-10" db="EMBL/GenBank/DDBJ databases">
        <title>Ladona fulva Genome sequencing and assembly.</title>
        <authorList>
            <person name="Murali S."/>
            <person name="Richards S."/>
            <person name="Bandaranaike D."/>
            <person name="Bellair M."/>
            <person name="Blankenburg K."/>
            <person name="Chao H."/>
            <person name="Dinh H."/>
            <person name="Doddapaneni H."/>
            <person name="Dugan-Rocha S."/>
            <person name="Elkadiri S."/>
            <person name="Gnanaolivu R."/>
            <person name="Hernandez B."/>
            <person name="Skinner E."/>
            <person name="Javaid M."/>
            <person name="Lee S."/>
            <person name="Li M."/>
            <person name="Ming W."/>
            <person name="Munidasa M."/>
            <person name="Muniz J."/>
            <person name="Nguyen L."/>
            <person name="Hughes D."/>
            <person name="Osuji N."/>
            <person name="Pu L.-L."/>
            <person name="Puazo M."/>
            <person name="Qu C."/>
            <person name="Quiroz J."/>
            <person name="Raj R."/>
            <person name="Weissenberger G."/>
            <person name="Xin Y."/>
            <person name="Zou X."/>
            <person name="Han Y."/>
            <person name="Worley K."/>
            <person name="Muzny D."/>
            <person name="Gibbs R."/>
        </authorList>
    </citation>
    <scope>NUCLEOTIDE SEQUENCE</scope>
    <source>
        <strain evidence="1">Sampled in the wild</strain>
    </source>
</reference>
<dbReference type="Proteomes" id="UP000792457">
    <property type="component" value="Unassembled WGS sequence"/>
</dbReference>
<accession>A0A8K0K6K9</accession>
<keyword evidence="2" id="KW-1185">Reference proteome</keyword>